<evidence type="ECO:0000256" key="3">
    <source>
        <dbReference type="ARBA" id="ARBA00023235"/>
    </source>
</evidence>
<dbReference type="InterPro" id="IPR001608">
    <property type="entry name" value="Ala_racemase_N"/>
</dbReference>
<dbReference type="CDD" id="cd06815">
    <property type="entry name" value="PLPDE_III_AR_like_1"/>
    <property type="match status" value="1"/>
</dbReference>
<evidence type="ECO:0000256" key="1">
    <source>
        <dbReference type="ARBA" id="ARBA00001933"/>
    </source>
</evidence>
<feature type="domain" description="Alanine racemase N-terminal" evidence="4">
    <location>
        <begin position="7"/>
        <end position="223"/>
    </location>
</feature>
<organism evidence="5 6">
    <name type="scientific">Caloramator mitchellensis</name>
    <dbReference type="NCBI Taxonomy" id="908809"/>
    <lineage>
        <taxon>Bacteria</taxon>
        <taxon>Bacillati</taxon>
        <taxon>Bacillota</taxon>
        <taxon>Clostridia</taxon>
        <taxon>Eubacteriales</taxon>
        <taxon>Clostridiaceae</taxon>
        <taxon>Caloramator</taxon>
    </lineage>
</organism>
<reference evidence="5 6" key="1">
    <citation type="submission" date="2015-09" db="EMBL/GenBank/DDBJ databases">
        <title>Draft genome sequence of a Caloramator mitchellensis, a moderate thermophile from the Great Artesian Basin of Australia.</title>
        <authorList>
            <person name="Patel B.K."/>
        </authorList>
    </citation>
    <scope>NUCLEOTIDE SEQUENCE [LARGE SCALE GENOMIC DNA]</scope>
    <source>
        <strain evidence="5 6">VF08</strain>
    </source>
</reference>
<dbReference type="NCBIfam" id="NF040742">
    <property type="entry name" value="racem_Orr"/>
    <property type="match status" value="1"/>
</dbReference>
<dbReference type="PANTHER" id="PTHR30511:SF3">
    <property type="entry name" value="LYSINE RACEMASE"/>
    <property type="match status" value="1"/>
</dbReference>
<dbReference type="InterPro" id="IPR000821">
    <property type="entry name" value="Ala_racemase"/>
</dbReference>
<dbReference type="Pfam" id="PF01168">
    <property type="entry name" value="Ala_racemase_N"/>
    <property type="match status" value="1"/>
</dbReference>
<comment type="cofactor">
    <cofactor evidence="1">
        <name>pyridoxal 5'-phosphate</name>
        <dbReference type="ChEBI" id="CHEBI:597326"/>
    </cofactor>
</comment>
<dbReference type="RefSeq" id="WP_057978481.1">
    <property type="nucleotide sequence ID" value="NZ_LKHP01000006.1"/>
</dbReference>
<dbReference type="EMBL" id="LKHP01000006">
    <property type="protein sequence ID" value="KRQ86894.1"/>
    <property type="molecule type" value="Genomic_DNA"/>
</dbReference>
<evidence type="ECO:0000313" key="6">
    <source>
        <dbReference type="Proteomes" id="UP000052015"/>
    </source>
</evidence>
<accession>A0A0R3K061</accession>
<keyword evidence="6" id="KW-1185">Reference proteome</keyword>
<evidence type="ECO:0000313" key="5">
    <source>
        <dbReference type="EMBL" id="KRQ86894.1"/>
    </source>
</evidence>
<dbReference type="GO" id="GO:0008784">
    <property type="term" value="F:alanine racemase activity"/>
    <property type="evidence" value="ECO:0007669"/>
    <property type="project" value="UniProtKB-EC"/>
</dbReference>
<dbReference type="Gene3D" id="3.20.20.10">
    <property type="entry name" value="Alanine racemase"/>
    <property type="match status" value="1"/>
</dbReference>
<dbReference type="PANTHER" id="PTHR30511">
    <property type="entry name" value="ALANINE RACEMASE"/>
    <property type="match status" value="1"/>
</dbReference>
<dbReference type="PATRIC" id="fig|908809.3.peg.1394"/>
<evidence type="ECO:0000256" key="2">
    <source>
        <dbReference type="ARBA" id="ARBA00022898"/>
    </source>
</evidence>
<dbReference type="Proteomes" id="UP000052015">
    <property type="component" value="Unassembled WGS sequence"/>
</dbReference>
<sequence>MYPRVEIDLNKLRDNTKFLADLSQKSGIKIMAVSKVYCAIPELVKVQVEGGAEYIADSRIENLKKIKDIKVKKVLLRIPMQSQADEVVEYADYSQNSELETIKLLGQAALKKGKTHKVILMVDLGDLREGIWPSDVDHFVSEAIKIQGIKIVGFGVNLTCYGGVIPDENNLGQLVEIALKMKERYSLDLEIISGGNSSSLYLLLEGRLPKGINNLRFGEALVLGRETAYGNMVEGLHKDIFVLKAEIIELKEKPSVPIGNIGMDAFGQKPYFEDKGIMKRAILAMGRQDIDPNGLIPVDKNISIVGASSDHTILDLTNCEKEYKVGDVVEFYMEYGALLRAMTSEYVKKIFV</sequence>
<keyword evidence="2" id="KW-0663">Pyridoxal phosphate</keyword>
<dbReference type="EC" id="5.1.1.1" evidence="5"/>
<proteinExistence type="predicted"/>
<protein>
    <submittedName>
        <fullName evidence="5">Alanine racemase</fullName>
        <ecNumber evidence="5">5.1.1.1</ecNumber>
    </submittedName>
</protein>
<evidence type="ECO:0000259" key="4">
    <source>
        <dbReference type="Pfam" id="PF01168"/>
    </source>
</evidence>
<dbReference type="OrthoDB" id="504078at2"/>
<keyword evidence="3 5" id="KW-0413">Isomerase</keyword>
<dbReference type="SUPFAM" id="SSF51419">
    <property type="entry name" value="PLP-binding barrel"/>
    <property type="match status" value="1"/>
</dbReference>
<dbReference type="GO" id="GO:0030170">
    <property type="term" value="F:pyridoxal phosphate binding"/>
    <property type="evidence" value="ECO:0007669"/>
    <property type="project" value="TreeGrafter"/>
</dbReference>
<dbReference type="InterPro" id="IPR029066">
    <property type="entry name" value="PLP-binding_barrel"/>
</dbReference>
<comment type="caution">
    <text evidence="5">The sequence shown here is derived from an EMBL/GenBank/DDBJ whole genome shotgun (WGS) entry which is preliminary data.</text>
</comment>
<dbReference type="AlphaFoldDB" id="A0A0R3K061"/>
<dbReference type="STRING" id="908809.ABG79_01385"/>
<name>A0A0R3K061_CALMK</name>
<gene>
    <name evidence="5" type="ORF">ABG79_01385</name>
</gene>
<dbReference type="GO" id="GO:0005829">
    <property type="term" value="C:cytosol"/>
    <property type="evidence" value="ECO:0007669"/>
    <property type="project" value="TreeGrafter"/>
</dbReference>